<dbReference type="RefSeq" id="WP_237384280.1">
    <property type="nucleotide sequence ID" value="NZ_CP071793.1"/>
</dbReference>
<keyword evidence="1" id="KW-0175">Coiled coil</keyword>
<feature type="coiled-coil region" evidence="1">
    <location>
        <begin position="383"/>
        <end position="410"/>
    </location>
</feature>
<evidence type="ECO:0000256" key="1">
    <source>
        <dbReference type="SAM" id="Coils"/>
    </source>
</evidence>
<sequence length="498" mass="55987">MQTHATQAESILAKRIRLATERSTQTRNRYTEQAIRELTEVLDQAEQNVKKAITRYASLGSLPDNKLKARDGLERLQADIQETMRELKKAQTLRFRRSVKDAFKLGIQGGVDELVEARWPGWSLDAEGVQSLARDAFTLIDRDALDFMVNYSLVLAGDVQRELSGGIKRTILSGITTGKGPNDIVRDLGRVVQDPESFRHAGSRVFSKAQYRMEVIARTEVLRAHNQGRMKFHREVGVQRLEWLTMADERTCPVCGPLDGKVFPIDRFPQIPRHPQCRCGSIVALPIELLAPQQIRDQARSKTRRKREAKLAFEAGGKADLASLTYRQLADLSQEHGVSRSRTKRELVRLLDQAEPGIDHGELSGAALRAKLAQHGIGRKRSKTELANLLARKQAALLEARKEVETIRANPKSKLWELTVNELQGLAKKRGISTYLSRAEVIELLDERDPGRNHVALTGKELAEAKKRFQLGRHKTKSLLIRALEKQAGLQLAEDLLA</sequence>
<proteinExistence type="predicted"/>
<protein>
    <submittedName>
        <fullName evidence="3">Minor capsid protein</fullName>
    </submittedName>
</protein>
<dbReference type="InterPro" id="IPR006528">
    <property type="entry name" value="Phage_head_morphogenesis_dom"/>
</dbReference>
<dbReference type="EMBL" id="CP071793">
    <property type="protein sequence ID" value="QTD54182.1"/>
    <property type="molecule type" value="Genomic_DNA"/>
</dbReference>
<feature type="domain" description="Phage head morphogenesis" evidence="2">
    <location>
        <begin position="167"/>
        <end position="280"/>
    </location>
</feature>
<reference evidence="3" key="1">
    <citation type="submission" date="2021-03" db="EMBL/GenBank/DDBJ databases">
        <title>Acanthopleuribacteraceae sp. M133.</title>
        <authorList>
            <person name="Wang G."/>
        </authorList>
    </citation>
    <scope>NUCLEOTIDE SEQUENCE</scope>
    <source>
        <strain evidence="3">M133</strain>
    </source>
</reference>
<dbReference type="KEGG" id="scor:J3U87_17185"/>
<organism evidence="3 4">
    <name type="scientific">Sulfidibacter corallicola</name>
    <dbReference type="NCBI Taxonomy" id="2818388"/>
    <lineage>
        <taxon>Bacteria</taxon>
        <taxon>Pseudomonadati</taxon>
        <taxon>Acidobacteriota</taxon>
        <taxon>Holophagae</taxon>
        <taxon>Acanthopleuribacterales</taxon>
        <taxon>Acanthopleuribacteraceae</taxon>
        <taxon>Sulfidibacter</taxon>
    </lineage>
</organism>
<dbReference type="NCBIfam" id="TIGR01641">
    <property type="entry name" value="phageSPP1_gp7"/>
    <property type="match status" value="1"/>
</dbReference>
<dbReference type="Pfam" id="PF04233">
    <property type="entry name" value="Phage_Mu_F"/>
    <property type="match status" value="1"/>
</dbReference>
<evidence type="ECO:0000259" key="2">
    <source>
        <dbReference type="Pfam" id="PF04233"/>
    </source>
</evidence>
<evidence type="ECO:0000313" key="4">
    <source>
        <dbReference type="Proteomes" id="UP000663929"/>
    </source>
</evidence>
<evidence type="ECO:0000313" key="3">
    <source>
        <dbReference type="EMBL" id="QTD54182.1"/>
    </source>
</evidence>
<accession>A0A8A4TZ04</accession>
<dbReference type="AlphaFoldDB" id="A0A8A4TZ04"/>
<gene>
    <name evidence="3" type="ORF">J3U87_17185</name>
</gene>
<dbReference type="Proteomes" id="UP000663929">
    <property type="component" value="Chromosome"/>
</dbReference>
<keyword evidence="4" id="KW-1185">Reference proteome</keyword>
<feature type="coiled-coil region" evidence="1">
    <location>
        <begin position="28"/>
        <end position="93"/>
    </location>
</feature>
<name>A0A8A4TZ04_SULCO</name>